<evidence type="ECO:0000313" key="2">
    <source>
        <dbReference type="EMBL" id="PJZ70006.1"/>
    </source>
</evidence>
<feature type="transmembrane region" description="Helical" evidence="1">
    <location>
        <begin position="103"/>
        <end position="126"/>
    </location>
</feature>
<keyword evidence="1" id="KW-1133">Transmembrane helix</keyword>
<protein>
    <submittedName>
        <fullName evidence="3">Uncharacterized protein</fullName>
    </submittedName>
</protein>
<feature type="transmembrane region" description="Helical" evidence="1">
    <location>
        <begin position="54"/>
        <end position="82"/>
    </location>
</feature>
<comment type="caution">
    <text evidence="3">The sequence shown here is derived from an EMBL/GenBank/DDBJ whole genome shotgun (WGS) entry which is preliminary data.</text>
</comment>
<evidence type="ECO:0000313" key="3">
    <source>
        <dbReference type="EMBL" id="PJZ72586.1"/>
    </source>
</evidence>
<dbReference type="EMBL" id="NPDY01000006">
    <property type="protein sequence ID" value="PJZ70006.1"/>
    <property type="molecule type" value="Genomic_DNA"/>
</dbReference>
<keyword evidence="4" id="KW-1185">Reference proteome</keyword>
<feature type="transmembrane region" description="Helical" evidence="1">
    <location>
        <begin position="29"/>
        <end position="48"/>
    </location>
</feature>
<keyword evidence="1" id="KW-0812">Transmembrane</keyword>
<dbReference type="OrthoDB" id="339394at2"/>
<evidence type="ECO:0000256" key="1">
    <source>
        <dbReference type="SAM" id="Phobius"/>
    </source>
</evidence>
<evidence type="ECO:0000313" key="5">
    <source>
        <dbReference type="Proteomes" id="UP000231990"/>
    </source>
</evidence>
<feature type="transmembrane region" description="Helical" evidence="1">
    <location>
        <begin position="156"/>
        <end position="174"/>
    </location>
</feature>
<sequence>MIWFMNWLRAIPGWEKGTYYVRWLQELSLTKKLFVVYSIFAVYFLLYHESHLPILWMVGLAFIGYIVSAFLFWGIAFAYQSLESKKQLPDILVQVGLAKPTNVLVPWIETIYFFLSIFICYVSGFFANRSGILFVSVYSGVVLLLRLLNDKLYYKIGFLGILVLASGLGSFKSLQATEGWVAYMMLKPDFKEADLTNWKFDESERLLYNNDIHLSFKLPEDFYFHNPKDLSFEDKTGTGQIAGIISSSETDPNRYPYIKIFYYPETFTRFEEYVAGFKKYIEIKEKRGDIEEVNELTPENFGDKFIGQCWTYYDVLRPRYAKTGIFVYDDKNQSDTLLIQIAESLIKGRKHEESTEFILNNVRRD</sequence>
<keyword evidence="1" id="KW-0472">Membrane</keyword>
<dbReference type="EMBL" id="NPDZ01000008">
    <property type="protein sequence ID" value="PJZ72586.1"/>
    <property type="molecule type" value="Genomic_DNA"/>
</dbReference>
<dbReference type="Proteomes" id="UP000231990">
    <property type="component" value="Unassembled WGS sequence"/>
</dbReference>
<dbReference type="Proteomes" id="UP000231962">
    <property type="component" value="Unassembled WGS sequence"/>
</dbReference>
<name>A0A2M9ZKI7_9LEPT</name>
<reference evidence="4 5" key="1">
    <citation type="submission" date="2017-07" db="EMBL/GenBank/DDBJ databases">
        <title>Leptospira spp. isolated from tropical soils.</title>
        <authorList>
            <person name="Thibeaux R."/>
            <person name="Iraola G."/>
            <person name="Ferres I."/>
            <person name="Bierque E."/>
            <person name="Girault D."/>
            <person name="Soupe-Gilbert M.-E."/>
            <person name="Picardeau M."/>
            <person name="Goarant C."/>
        </authorList>
    </citation>
    <scope>NUCLEOTIDE SEQUENCE [LARGE SCALE GENOMIC DNA]</scope>
    <source>
        <strain evidence="3 5">FH1-B-B1</strain>
        <strain evidence="2 4">FH1-B-C1</strain>
    </source>
</reference>
<accession>A0A2M9ZKI7</accession>
<evidence type="ECO:0000313" key="4">
    <source>
        <dbReference type="Proteomes" id="UP000231962"/>
    </source>
</evidence>
<dbReference type="AlphaFoldDB" id="A0A2M9ZKI7"/>
<feature type="transmembrane region" description="Helical" evidence="1">
    <location>
        <begin position="132"/>
        <end position="149"/>
    </location>
</feature>
<proteinExistence type="predicted"/>
<organism evidence="3 5">
    <name type="scientific">Leptospira perolatii</name>
    <dbReference type="NCBI Taxonomy" id="2023191"/>
    <lineage>
        <taxon>Bacteria</taxon>
        <taxon>Pseudomonadati</taxon>
        <taxon>Spirochaetota</taxon>
        <taxon>Spirochaetia</taxon>
        <taxon>Leptospirales</taxon>
        <taxon>Leptospiraceae</taxon>
        <taxon>Leptospira</taxon>
    </lineage>
</organism>
<gene>
    <name evidence="2" type="ORF">CH360_08915</name>
    <name evidence="3" type="ORF">CH373_12770</name>
</gene>